<dbReference type="EMBL" id="ATAM02000004">
    <property type="protein sequence ID" value="KAL0250520.1"/>
    <property type="molecule type" value="Genomic_DNA"/>
</dbReference>
<comment type="caution">
    <text evidence="1">The sequence shown here is derived from an EMBL/GenBank/DDBJ whole genome shotgun (WGS) entry which is preliminary data.</text>
</comment>
<proteinExistence type="predicted"/>
<dbReference type="RefSeq" id="XP_066614707.1">
    <property type="nucleotide sequence ID" value="XM_066757238.1"/>
</dbReference>
<gene>
    <name evidence="1" type="ORF">I308_102698</name>
</gene>
<reference evidence="2" key="1">
    <citation type="submission" date="2015-01" db="EMBL/GenBank/DDBJ databases">
        <title>The Genome Sequence of Cryptococcus gattii MMRL2647.</title>
        <authorList>
            <consortium name="The Broad Institute Genomics Platform"/>
            <person name="Cuomo C."/>
            <person name="Litvintseva A."/>
            <person name="Chen Y."/>
            <person name="Heitman J."/>
            <person name="Sun S."/>
            <person name="Springer D."/>
            <person name="Dromer F."/>
            <person name="Young S."/>
            <person name="Zeng Q."/>
            <person name="Gargeya S."/>
            <person name="Abouelleil A."/>
            <person name="Alvarado L."/>
            <person name="Chapman S.B."/>
            <person name="Gainer-Dewar J."/>
            <person name="Goldberg J."/>
            <person name="Griggs A."/>
            <person name="Gujja S."/>
            <person name="Hansen M."/>
            <person name="Howarth C."/>
            <person name="Imamovic A."/>
            <person name="Larimer J."/>
            <person name="Murphy C."/>
            <person name="Naylor J."/>
            <person name="Pearson M."/>
            <person name="Priest M."/>
            <person name="Roberts A."/>
            <person name="Saif S."/>
            <person name="Shea T."/>
            <person name="Sykes S."/>
            <person name="Wortman J."/>
            <person name="Nusbaum C."/>
            <person name="Birren B."/>
        </authorList>
    </citation>
    <scope>NUCLEOTIDE SEQUENCE [LARGE SCALE GENOMIC DNA]</scope>
    <source>
        <strain evidence="2">IND107</strain>
    </source>
</reference>
<evidence type="ECO:0000313" key="2">
    <source>
        <dbReference type="Proteomes" id="UP000054399"/>
    </source>
</evidence>
<organism evidence="1 2">
    <name type="scientific">Cryptococcus tetragattii IND107</name>
    <dbReference type="NCBI Taxonomy" id="1296105"/>
    <lineage>
        <taxon>Eukaryota</taxon>
        <taxon>Fungi</taxon>
        <taxon>Dikarya</taxon>
        <taxon>Basidiomycota</taxon>
        <taxon>Agaricomycotina</taxon>
        <taxon>Tremellomycetes</taxon>
        <taxon>Tremellales</taxon>
        <taxon>Cryptococcaceae</taxon>
        <taxon>Cryptococcus</taxon>
        <taxon>Cryptococcus gattii species complex</taxon>
    </lineage>
</organism>
<dbReference type="Proteomes" id="UP000054399">
    <property type="component" value="Unassembled WGS sequence"/>
</dbReference>
<evidence type="ECO:0000313" key="1">
    <source>
        <dbReference type="EMBL" id="KAL0250520.1"/>
    </source>
</evidence>
<sequence>MPSSMTSLAQLNQSEKEADEKRILGRMHTFRLWINKAWDSIPLSKCREACFLKNVLMTSDGILRAVHFIDRTEEHNFLKYTEDVAADGDGIDDLEYDNSSTTSSTSCMTFTMVTKWTVLVGWSMRHGDGSKRCTFAIWTAYECWQIPLRKTSHTTTQIFHLPFNFHRVAWSIGMWCPRSTHIVPDYTDVLSDPFPSTSRLLALFDLQNQHPGLLERVKKHLVLPPCLSEDKLKTLWKCRGGNDCSLYGLKLNRAVSQVRLNGVMEYIDQGKTRWNRQGTTGEVGEDRFDERKWIARFLHPGFSDTFIKWVAFVRPAQAYFYRDIGYPTSASLIEDNLWTSGGNIV</sequence>
<name>A0ABR3BUA6_9TREE</name>
<accession>A0ABR3BUA6</accession>
<keyword evidence="2" id="KW-1185">Reference proteome</keyword>
<dbReference type="GeneID" id="91989554"/>
<reference evidence="1 2" key="2">
    <citation type="submission" date="2024-01" db="EMBL/GenBank/DDBJ databases">
        <title>Comparative genomics of Cryptococcus and Kwoniella reveals pathogenesis evolution and contrasting modes of karyotype evolution via chromosome fusion or intercentromeric recombination.</title>
        <authorList>
            <person name="Coelho M.A."/>
            <person name="David-Palma M."/>
            <person name="Shea T."/>
            <person name="Bowers K."/>
            <person name="Mcginley-Smith S."/>
            <person name="Mohammad A.W."/>
            <person name="Gnirke A."/>
            <person name="Yurkov A.M."/>
            <person name="Nowrousian M."/>
            <person name="Sun S."/>
            <person name="Cuomo C.A."/>
            <person name="Heitman J."/>
        </authorList>
    </citation>
    <scope>NUCLEOTIDE SEQUENCE [LARGE SCALE GENOMIC DNA]</scope>
    <source>
        <strain evidence="1 2">IND107</strain>
    </source>
</reference>
<protein>
    <submittedName>
        <fullName evidence="1">Uncharacterized protein</fullName>
    </submittedName>
</protein>